<dbReference type="Pfam" id="PF00672">
    <property type="entry name" value="HAMP"/>
    <property type="match status" value="1"/>
</dbReference>
<dbReference type="InterPro" id="IPR003607">
    <property type="entry name" value="HD/PDEase_dom"/>
</dbReference>
<dbReference type="SMART" id="SM00304">
    <property type="entry name" value="HAMP"/>
    <property type="match status" value="1"/>
</dbReference>
<dbReference type="CDD" id="cd00077">
    <property type="entry name" value="HDc"/>
    <property type="match status" value="1"/>
</dbReference>
<dbReference type="GO" id="GO:0008081">
    <property type="term" value="F:phosphoric diester hydrolase activity"/>
    <property type="evidence" value="ECO:0007669"/>
    <property type="project" value="UniProtKB-ARBA"/>
</dbReference>
<keyword evidence="2" id="KW-0812">Transmembrane</keyword>
<evidence type="ECO:0000313" key="5">
    <source>
        <dbReference type="EMBL" id="HHJ80545.1"/>
    </source>
</evidence>
<dbReference type="GO" id="GO:0016020">
    <property type="term" value="C:membrane"/>
    <property type="evidence" value="ECO:0007669"/>
    <property type="project" value="InterPro"/>
</dbReference>
<gene>
    <name evidence="5" type="ORF">ENJ65_02810</name>
</gene>
<feature type="transmembrane region" description="Helical" evidence="2">
    <location>
        <begin position="186"/>
        <end position="205"/>
    </location>
</feature>
<proteinExistence type="predicted"/>
<evidence type="ECO:0000259" key="4">
    <source>
        <dbReference type="PROSITE" id="PS51832"/>
    </source>
</evidence>
<dbReference type="InterPro" id="IPR003660">
    <property type="entry name" value="HAMP_dom"/>
</dbReference>
<dbReference type="InterPro" id="IPR037522">
    <property type="entry name" value="HD_GYP_dom"/>
</dbReference>
<evidence type="ECO:0000256" key="2">
    <source>
        <dbReference type="SAM" id="Phobius"/>
    </source>
</evidence>
<keyword evidence="2" id="KW-1133">Transmembrane helix</keyword>
<comment type="caution">
    <text evidence="5">The sequence shown here is derived from an EMBL/GenBank/DDBJ whole genome shotgun (WGS) entry which is preliminary data.</text>
</comment>
<dbReference type="SUPFAM" id="SSF158472">
    <property type="entry name" value="HAMP domain-like"/>
    <property type="match status" value="1"/>
</dbReference>
<evidence type="ECO:0000259" key="3">
    <source>
        <dbReference type="PROSITE" id="PS50885"/>
    </source>
</evidence>
<dbReference type="PANTHER" id="PTHR43155">
    <property type="entry name" value="CYCLIC DI-GMP PHOSPHODIESTERASE PA4108-RELATED"/>
    <property type="match status" value="1"/>
</dbReference>
<organism evidence="5">
    <name type="scientific">Candidatus Tenderia electrophaga</name>
    <dbReference type="NCBI Taxonomy" id="1748243"/>
    <lineage>
        <taxon>Bacteria</taxon>
        <taxon>Pseudomonadati</taxon>
        <taxon>Pseudomonadota</taxon>
        <taxon>Gammaproteobacteria</taxon>
        <taxon>Candidatus Tenderiales</taxon>
        <taxon>Candidatus Tenderiaceae</taxon>
        <taxon>Candidatus Tenderia</taxon>
    </lineage>
</organism>
<sequence>MARKLTLTTRVIGFSVIGLIAMGWGAILYSEKLVEEIIQDQARTQAKMYLLGVEQEIKAREGLLDQNRLKTILSKSLLMMEEELIFSVDRIYFYDTQGKILADSSGAYGYVNNLQGVHGEVFRSGTSYLGNDVEYIFENGQMQPKTDIIIPVRRKGEIVGALEAEIDLLKTVAHIQLLDDEYEYNIMLMFLLGGAVLFVFTWWIIHANLIYPISSLLQVTKAISKGDLDKRVEEASSYEVARLGMAINTMADNIQELLEEQELAYMQAMQSLAKALETKDKYTAGHSGRVASYSVKLGHRLGLSKQQLTLLKQGALMHDLGKIGIPDLILNKPGALNDHEYEQMKAHPTMTATIMKPLKRFKEFTEIAAWHHERWDGKGYRSVMAGEDIPLLARIVSIADTWDAMTGDRVYRKGMTVQESISILEEEKDFGQWDPSLIREFINLIKDEENVRRIHAEKNHNIQAG</sequence>
<accession>A0A832J2U6</accession>
<dbReference type="Gene3D" id="1.10.3210.10">
    <property type="entry name" value="Hypothetical protein af1432"/>
    <property type="match status" value="1"/>
</dbReference>
<evidence type="ECO:0000256" key="1">
    <source>
        <dbReference type="SAM" id="Coils"/>
    </source>
</evidence>
<dbReference type="Proteomes" id="UP000885832">
    <property type="component" value="Unassembled WGS sequence"/>
</dbReference>
<dbReference type="EMBL" id="DRNF01000178">
    <property type="protein sequence ID" value="HHJ80545.1"/>
    <property type="molecule type" value="Genomic_DNA"/>
</dbReference>
<feature type="domain" description="HD-GYP" evidence="4">
    <location>
        <begin position="261"/>
        <end position="457"/>
    </location>
</feature>
<name>A0A832J2U6_9GAMM</name>
<feature type="coiled-coil region" evidence="1">
    <location>
        <begin position="251"/>
        <end position="278"/>
    </location>
</feature>
<dbReference type="PROSITE" id="PS50885">
    <property type="entry name" value="HAMP"/>
    <property type="match status" value="1"/>
</dbReference>
<dbReference type="GO" id="GO:0007165">
    <property type="term" value="P:signal transduction"/>
    <property type="evidence" value="ECO:0007669"/>
    <property type="project" value="InterPro"/>
</dbReference>
<dbReference type="SUPFAM" id="SSF109604">
    <property type="entry name" value="HD-domain/PDEase-like"/>
    <property type="match status" value="1"/>
</dbReference>
<feature type="transmembrane region" description="Helical" evidence="2">
    <location>
        <begin position="12"/>
        <end position="29"/>
    </location>
</feature>
<dbReference type="Pfam" id="PF13487">
    <property type="entry name" value="HD_5"/>
    <property type="match status" value="1"/>
</dbReference>
<dbReference type="PROSITE" id="PS51832">
    <property type="entry name" value="HD_GYP"/>
    <property type="match status" value="1"/>
</dbReference>
<keyword evidence="2" id="KW-0472">Membrane</keyword>
<keyword evidence="1" id="KW-0175">Coiled coil</keyword>
<reference evidence="5" key="1">
    <citation type="journal article" date="2020" name="mSystems">
        <title>Genome- and Community-Level Interaction Insights into Carbon Utilization and Element Cycling Functions of Hydrothermarchaeota in Hydrothermal Sediment.</title>
        <authorList>
            <person name="Zhou Z."/>
            <person name="Liu Y."/>
            <person name="Xu W."/>
            <person name="Pan J."/>
            <person name="Luo Z.H."/>
            <person name="Li M."/>
        </authorList>
    </citation>
    <scope>NUCLEOTIDE SEQUENCE [LARGE SCALE GENOMIC DNA]</scope>
    <source>
        <strain evidence="5">HyVt-505</strain>
    </source>
</reference>
<feature type="domain" description="HAMP" evidence="3">
    <location>
        <begin position="207"/>
        <end position="259"/>
    </location>
</feature>
<dbReference type="SMART" id="SM00471">
    <property type="entry name" value="HDc"/>
    <property type="match status" value="1"/>
</dbReference>
<protein>
    <submittedName>
        <fullName evidence="5">HD domain-containing protein</fullName>
    </submittedName>
</protein>
<dbReference type="Gene3D" id="6.10.340.10">
    <property type="match status" value="1"/>
</dbReference>
<dbReference type="CDD" id="cd06225">
    <property type="entry name" value="HAMP"/>
    <property type="match status" value="1"/>
</dbReference>
<dbReference type="AlphaFoldDB" id="A0A832J2U6"/>